<name>A0A1T0C2X3_STRMT</name>
<evidence type="ECO:0008006" key="3">
    <source>
        <dbReference type="Google" id="ProtNLM"/>
    </source>
</evidence>
<gene>
    <name evidence="1" type="ORF">B0686_09760</name>
</gene>
<dbReference type="Proteomes" id="UP000190652">
    <property type="component" value="Unassembled WGS sequence"/>
</dbReference>
<sequence length="67" mass="7613">MGSILQIMDIVNRDTLKKTITKLYYKVTSCSDCISLTQKSNLQKPSNIPHLETNGLPISPRKMYLTK</sequence>
<evidence type="ECO:0000313" key="2">
    <source>
        <dbReference type="Proteomes" id="UP000190652"/>
    </source>
</evidence>
<accession>A0A1T0C2X3</accession>
<comment type="caution">
    <text evidence="1">The sequence shown here is derived from an EMBL/GenBank/DDBJ whole genome shotgun (WGS) entry which is preliminary data.</text>
</comment>
<dbReference type="EMBL" id="MUYO01000006">
    <property type="protein sequence ID" value="OOS16411.1"/>
    <property type="molecule type" value="Genomic_DNA"/>
</dbReference>
<dbReference type="AlphaFoldDB" id="A0A1T0C2X3"/>
<protein>
    <recommendedName>
        <fullName evidence="3">Transposase</fullName>
    </recommendedName>
</protein>
<proteinExistence type="predicted"/>
<evidence type="ECO:0000313" key="1">
    <source>
        <dbReference type="EMBL" id="OOS16411.1"/>
    </source>
</evidence>
<organism evidence="1 2">
    <name type="scientific">Streptococcus mitis</name>
    <dbReference type="NCBI Taxonomy" id="28037"/>
    <lineage>
        <taxon>Bacteria</taxon>
        <taxon>Bacillati</taxon>
        <taxon>Bacillota</taxon>
        <taxon>Bacilli</taxon>
        <taxon>Lactobacillales</taxon>
        <taxon>Streptococcaceae</taxon>
        <taxon>Streptococcus</taxon>
        <taxon>Streptococcus mitis group</taxon>
    </lineage>
</organism>
<reference evidence="1 2" key="1">
    <citation type="submission" date="2017-02" db="EMBL/GenBank/DDBJ databases">
        <title>Draft genome sequence of Streptococcus mitis CCUG 63687.</title>
        <authorList>
            <person name="Salva-Serra F."/>
            <person name="Engstrom-Jakobsson H."/>
            <person name="Thorell K."/>
            <person name="Jaen-Luchoro D."/>
            <person name="Gonzales-Siles L."/>
            <person name="Karlsson R."/>
            <person name="Yazdan S."/>
            <person name="Boulund F."/>
            <person name="Johnning A."/>
            <person name="Engstrand L."/>
            <person name="Kristiansson E."/>
            <person name="Moore E."/>
        </authorList>
    </citation>
    <scope>NUCLEOTIDE SEQUENCE [LARGE SCALE GENOMIC DNA]</scope>
    <source>
        <strain evidence="1 2">CCUG 63687</strain>
    </source>
</reference>